<dbReference type="InterPro" id="IPR001194">
    <property type="entry name" value="cDENN_dom"/>
</dbReference>
<feature type="region of interest" description="Disordered" evidence="3">
    <location>
        <begin position="537"/>
        <end position="571"/>
    </location>
</feature>
<organism evidence="5 6">
    <name type="scientific">Opisthorchis felineus</name>
    <dbReference type="NCBI Taxonomy" id="147828"/>
    <lineage>
        <taxon>Eukaryota</taxon>
        <taxon>Metazoa</taxon>
        <taxon>Spiralia</taxon>
        <taxon>Lophotrochozoa</taxon>
        <taxon>Platyhelminthes</taxon>
        <taxon>Trematoda</taxon>
        <taxon>Digenea</taxon>
        <taxon>Opisthorchiida</taxon>
        <taxon>Opisthorchiata</taxon>
        <taxon>Opisthorchiidae</taxon>
        <taxon>Opisthorchis</taxon>
    </lineage>
</organism>
<keyword evidence="6" id="KW-1185">Reference proteome</keyword>
<dbReference type="EMBL" id="SJOL01008902">
    <property type="protein sequence ID" value="TGZ59327.1"/>
    <property type="molecule type" value="Genomic_DNA"/>
</dbReference>
<reference evidence="5 6" key="1">
    <citation type="journal article" date="2019" name="BMC Genomics">
        <title>New insights from Opisthorchis felineus genome: update on genomics of the epidemiologically important liver flukes.</title>
        <authorList>
            <person name="Ershov N.I."/>
            <person name="Mordvinov V.A."/>
            <person name="Prokhortchouk E.B."/>
            <person name="Pakharukova M.Y."/>
            <person name="Gunbin K.V."/>
            <person name="Ustyantsev K."/>
            <person name="Genaev M.A."/>
            <person name="Blinov A.G."/>
            <person name="Mazur A."/>
            <person name="Boulygina E."/>
            <person name="Tsygankova S."/>
            <person name="Khrameeva E."/>
            <person name="Chekanov N."/>
            <person name="Fan G."/>
            <person name="Xiao A."/>
            <person name="Zhang H."/>
            <person name="Xu X."/>
            <person name="Yang H."/>
            <person name="Solovyev V."/>
            <person name="Lee S.M."/>
            <person name="Liu X."/>
            <person name="Afonnikov D.A."/>
            <person name="Skryabin K.G."/>
        </authorList>
    </citation>
    <scope>NUCLEOTIDE SEQUENCE [LARGE SCALE GENOMIC DNA]</scope>
    <source>
        <strain evidence="5">AK-0245</strain>
        <tissue evidence="5">Whole organism</tissue>
    </source>
</reference>
<dbReference type="PANTHER" id="PTHR13196">
    <property type="entry name" value="DENN DOMAIN-CONTAINING"/>
    <property type="match status" value="1"/>
</dbReference>
<dbReference type="GO" id="GO:0030136">
    <property type="term" value="C:clathrin-coated vesicle"/>
    <property type="evidence" value="ECO:0007669"/>
    <property type="project" value="UniProtKB-SubCell"/>
</dbReference>
<sequence>MFSTRLRSAERVIDYLLIYDISDSSKGCQLEYCHPSDLPNIVSEAQNLKEFVFPCNHKNTLSEEYTLIFTDADGKLDFVSCVCLPTSGYIVCLRSRQPWFELFHTILLIINQRQLYSSGLRQMLGPLIDKLSIEDGQVVLPVYPGGPIMSNIYIPIPDPRSHPFYHRYILEYYNTLSISNWIVVFESLLLEKSIIFYSTRFQRVSSCVLASLSLLYPLTWVHLIYPLLPPTCVDLLGCPSPFVAGIHSCTVEKAKEVLNEGIRLVDLDNDVVYTSGSSEQQLPSALRQWLLRRCFSSHHAILRRKRPTQETAAAALVSPFLEAMAILLGGYREAMTRGVKTGSFTHVLIPSSWTFDPNAFMATRGRECQAYLRELLQSQMFHQFIESRLAELNSDLGMIHQDDFEDCISRVPSQVRSNLSDLLERGRRGFGRLATRLANVKIKRREQRRTASLPPNKLSSESSSSESEFAKTLEPTALLKVPPTSRRASSPTQTVSQKTCAPVVSDAQLNIPRTQRSLLSSILDSVSDVSADWLRSDSAPTKTETQPRSKLGPESQPVESASKPASVAEPTTPVSAVKIDIFPDTGQNHVMNLLDAFDPYRPERQALQPQPVNDDLPNFLRMLDPLNSTDQNGDLLK</sequence>
<comment type="subcellular location">
    <subcellularLocation>
        <location evidence="1">Cytoplasmic vesicle</location>
        <location evidence="1">Clathrin-coated vesicle</location>
    </subcellularLocation>
</comment>
<dbReference type="STRING" id="147828.A0A4S2LG40"/>
<name>A0A4S2LG40_OPIFE</name>
<feature type="compositionally biased region" description="Polar residues" evidence="3">
    <location>
        <begin position="486"/>
        <end position="499"/>
    </location>
</feature>
<dbReference type="InterPro" id="IPR043153">
    <property type="entry name" value="DENN_C"/>
</dbReference>
<protein>
    <recommendedName>
        <fullName evidence="4">UDENN domain-containing protein</fullName>
    </recommendedName>
</protein>
<evidence type="ECO:0000313" key="6">
    <source>
        <dbReference type="Proteomes" id="UP000308267"/>
    </source>
</evidence>
<comment type="caution">
    <text evidence="5">The sequence shown here is derived from an EMBL/GenBank/DDBJ whole genome shotgun (WGS) entry which is preliminary data.</text>
</comment>
<feature type="region of interest" description="Disordered" evidence="3">
    <location>
        <begin position="601"/>
        <end position="637"/>
    </location>
</feature>
<feature type="compositionally biased region" description="Polar residues" evidence="3">
    <location>
        <begin position="538"/>
        <end position="548"/>
    </location>
</feature>
<dbReference type="GO" id="GO:0006897">
    <property type="term" value="P:endocytosis"/>
    <property type="evidence" value="ECO:0007669"/>
    <property type="project" value="TreeGrafter"/>
</dbReference>
<dbReference type="Pfam" id="PF02141">
    <property type="entry name" value="DENN"/>
    <property type="match status" value="1"/>
</dbReference>
<feature type="domain" description="UDENN" evidence="4">
    <location>
        <begin position="15"/>
        <end position="395"/>
    </location>
</feature>
<dbReference type="SMART" id="SM00801">
    <property type="entry name" value="dDENN"/>
    <property type="match status" value="1"/>
</dbReference>
<keyword evidence="2" id="KW-0968">Cytoplasmic vesicle</keyword>
<dbReference type="GO" id="GO:1901981">
    <property type="term" value="F:phosphatidylinositol phosphate binding"/>
    <property type="evidence" value="ECO:0007669"/>
    <property type="project" value="TreeGrafter"/>
</dbReference>
<dbReference type="InterPro" id="IPR037516">
    <property type="entry name" value="Tripartite_DENN"/>
</dbReference>
<dbReference type="GO" id="GO:0005085">
    <property type="term" value="F:guanyl-nucleotide exchange factor activity"/>
    <property type="evidence" value="ECO:0007669"/>
    <property type="project" value="InterPro"/>
</dbReference>
<dbReference type="Gene3D" id="3.40.50.11500">
    <property type="match status" value="1"/>
</dbReference>
<dbReference type="PANTHER" id="PTHR13196:SF14">
    <property type="entry name" value="UDENN DOMAIN-CONTAINING PROTEIN"/>
    <property type="match status" value="1"/>
</dbReference>
<dbReference type="Proteomes" id="UP000308267">
    <property type="component" value="Unassembled WGS sequence"/>
</dbReference>
<dbReference type="PROSITE" id="PS50211">
    <property type="entry name" value="DENN"/>
    <property type="match status" value="1"/>
</dbReference>
<accession>A0A4S2LG40</accession>
<feature type="region of interest" description="Disordered" evidence="3">
    <location>
        <begin position="445"/>
        <end position="500"/>
    </location>
</feature>
<evidence type="ECO:0000256" key="2">
    <source>
        <dbReference type="ARBA" id="ARBA00023329"/>
    </source>
</evidence>
<dbReference type="Gene3D" id="3.30.450.200">
    <property type="match status" value="1"/>
</dbReference>
<evidence type="ECO:0000256" key="1">
    <source>
        <dbReference type="ARBA" id="ARBA00004132"/>
    </source>
</evidence>
<dbReference type="OrthoDB" id="206724at2759"/>
<gene>
    <name evidence="5" type="ORF">CRM22_009136</name>
</gene>
<dbReference type="InterPro" id="IPR040032">
    <property type="entry name" value="DENND1A/B/C"/>
</dbReference>
<dbReference type="InterPro" id="IPR005112">
    <property type="entry name" value="dDENN_dom"/>
</dbReference>
<evidence type="ECO:0000313" key="5">
    <source>
        <dbReference type="EMBL" id="TGZ59327.1"/>
    </source>
</evidence>
<proteinExistence type="predicted"/>
<evidence type="ECO:0000259" key="4">
    <source>
        <dbReference type="PROSITE" id="PS50211"/>
    </source>
</evidence>
<dbReference type="SMART" id="SM00799">
    <property type="entry name" value="DENN"/>
    <property type="match status" value="1"/>
</dbReference>
<evidence type="ECO:0000256" key="3">
    <source>
        <dbReference type="SAM" id="MobiDB-lite"/>
    </source>
</evidence>
<dbReference type="Gene3D" id="6.10.140.1000">
    <property type="match status" value="1"/>
</dbReference>
<dbReference type="GO" id="GO:0005829">
    <property type="term" value="C:cytosol"/>
    <property type="evidence" value="ECO:0007669"/>
    <property type="project" value="TreeGrafter"/>
</dbReference>
<dbReference type="GO" id="GO:0032456">
    <property type="term" value="P:endocytic recycling"/>
    <property type="evidence" value="ECO:0007669"/>
    <property type="project" value="TreeGrafter"/>
</dbReference>
<dbReference type="AlphaFoldDB" id="A0A4S2LG40"/>
<dbReference type="Pfam" id="PF03455">
    <property type="entry name" value="dDENN"/>
    <property type="match status" value="1"/>
</dbReference>
<feature type="compositionally biased region" description="Polar residues" evidence="3">
    <location>
        <begin position="626"/>
        <end position="637"/>
    </location>
</feature>